<feature type="transmembrane region" description="Helical" evidence="5">
    <location>
        <begin position="460"/>
        <end position="478"/>
    </location>
</feature>
<feature type="transmembrane region" description="Helical" evidence="5">
    <location>
        <begin position="490"/>
        <end position="514"/>
    </location>
</feature>
<feature type="transmembrane region" description="Helical" evidence="5">
    <location>
        <begin position="378"/>
        <end position="398"/>
    </location>
</feature>
<evidence type="ECO:0000313" key="6">
    <source>
        <dbReference type="EMBL" id="KAA8904183.1"/>
    </source>
</evidence>
<evidence type="ECO:0000313" key="7">
    <source>
        <dbReference type="Proteomes" id="UP000326924"/>
    </source>
</evidence>
<keyword evidence="4 5" id="KW-0472">Membrane</keyword>
<feature type="transmembrane region" description="Helical" evidence="5">
    <location>
        <begin position="419"/>
        <end position="440"/>
    </location>
</feature>
<evidence type="ECO:0000256" key="1">
    <source>
        <dbReference type="ARBA" id="ARBA00004141"/>
    </source>
</evidence>
<evidence type="ECO:0000256" key="3">
    <source>
        <dbReference type="ARBA" id="ARBA00022989"/>
    </source>
</evidence>
<accession>A0A5J5EUW2</accession>
<reference evidence="6 7" key="1">
    <citation type="submission" date="2019-09" db="EMBL/GenBank/DDBJ databases">
        <title>Draft genome of the ectomycorrhizal ascomycete Sphaerosporella brunnea.</title>
        <authorList>
            <consortium name="DOE Joint Genome Institute"/>
            <person name="Benucci G.M."/>
            <person name="Marozzi G."/>
            <person name="Antonielli L."/>
            <person name="Sanchez S."/>
            <person name="Marco P."/>
            <person name="Wang X."/>
            <person name="Falini L.B."/>
            <person name="Barry K."/>
            <person name="Haridas S."/>
            <person name="Lipzen A."/>
            <person name="Labutti K."/>
            <person name="Grigoriev I.V."/>
            <person name="Murat C."/>
            <person name="Martin F."/>
            <person name="Albertini E."/>
            <person name="Donnini D."/>
            <person name="Bonito G."/>
        </authorList>
    </citation>
    <scope>NUCLEOTIDE SEQUENCE [LARGE SCALE GENOMIC DNA]</scope>
    <source>
        <strain evidence="6 7">Sb_GMNB300</strain>
    </source>
</reference>
<feature type="transmembrane region" description="Helical" evidence="5">
    <location>
        <begin position="281"/>
        <end position="298"/>
    </location>
</feature>
<dbReference type="GO" id="GO:0016020">
    <property type="term" value="C:membrane"/>
    <property type="evidence" value="ECO:0007669"/>
    <property type="project" value="UniProtKB-SubCell"/>
</dbReference>
<dbReference type="AlphaFoldDB" id="A0A5J5EUW2"/>
<dbReference type="PIRSF" id="PIRSF006060">
    <property type="entry name" value="AA_transporter"/>
    <property type="match status" value="1"/>
</dbReference>
<keyword evidence="2 5" id="KW-0812">Transmembrane</keyword>
<dbReference type="EMBL" id="VXIS01000112">
    <property type="protein sequence ID" value="KAA8904183.1"/>
    <property type="molecule type" value="Genomic_DNA"/>
</dbReference>
<dbReference type="Gene3D" id="1.20.1740.10">
    <property type="entry name" value="Amino acid/polyamine transporter I"/>
    <property type="match status" value="1"/>
</dbReference>
<dbReference type="OrthoDB" id="5982228at2759"/>
<evidence type="ECO:0000256" key="2">
    <source>
        <dbReference type="ARBA" id="ARBA00022692"/>
    </source>
</evidence>
<dbReference type="Pfam" id="PF13520">
    <property type="entry name" value="AA_permease_2"/>
    <property type="match status" value="1"/>
</dbReference>
<evidence type="ECO:0000256" key="4">
    <source>
        <dbReference type="ARBA" id="ARBA00023136"/>
    </source>
</evidence>
<evidence type="ECO:0000256" key="5">
    <source>
        <dbReference type="SAM" id="Phobius"/>
    </source>
</evidence>
<protein>
    <submittedName>
        <fullName evidence="6">Amino acid permease-domain-containing protein</fullName>
    </submittedName>
</protein>
<comment type="subcellular location">
    <subcellularLocation>
        <location evidence="1">Membrane</location>
        <topology evidence="1">Multi-pass membrane protein</topology>
    </subcellularLocation>
</comment>
<feature type="transmembrane region" description="Helical" evidence="5">
    <location>
        <begin position="160"/>
        <end position="182"/>
    </location>
</feature>
<proteinExistence type="predicted"/>
<gene>
    <name evidence="6" type="ORF">FN846DRAFT_907924</name>
</gene>
<dbReference type="InParanoid" id="A0A5J5EUW2"/>
<name>A0A5J5EUW2_9PEZI</name>
<sequence length="599" mass="66863">MARVSSDFELMSVGSDASTGAEAFPSYYRREDVRGASMSLEFGRGGGVKELVELRSPPRLTDEDVGDDRVEYVPMPEEKKLGYFSTAALIISKMIGTGVFAKPSVVLQNCGGRGVALFLWVACGLMSLAGLLIYVELGITLPFSGAEVVYVEECYPRPKYLAVIVIGLLFILLTHFAGNTIAFAKLVLQAFEPGDLNPDYRLQKFIALCLLTAVCLLHIFSRKMGIFVNNMLALYKVTLVTFIIMVGFAAMAGGRGKGVTNGGAYGMRNWDNAMATRTMSMWEYSNAILGVLWAYTGWENANYVLSEVRRPPGNESKVFKVAAFSAIGVTTVLYVLANVAYFTVLTDDELMAVGDMVAAKFFVKVFGDGWFIERGFKIMVALSIMGNFVSSTYGLARVKQEIAKLRILPFSKFFARQSHYDTPVGALILHWFVAATFILFTPSNKDDAAYNLITDLFIYGQNWIIIVISLGVVCLRYRKTGVNRWEPHMLPWRVMLTIICIYVPLNFFIIVLTWWPPVQQPSIPSWVTPGVATGIIVAGFIYWIVFAHVMPWLGYHIDSQPDELVDGSRIVTYKRYKTGTALKMSVWWGKHMNTKKKKR</sequence>
<keyword evidence="3 5" id="KW-1133">Transmembrane helix</keyword>
<feature type="transmembrane region" description="Helical" evidence="5">
    <location>
        <begin position="117"/>
        <end position="139"/>
    </location>
</feature>
<dbReference type="Proteomes" id="UP000326924">
    <property type="component" value="Unassembled WGS sequence"/>
</dbReference>
<dbReference type="GO" id="GO:0015179">
    <property type="term" value="F:L-amino acid transmembrane transporter activity"/>
    <property type="evidence" value="ECO:0007669"/>
    <property type="project" value="TreeGrafter"/>
</dbReference>
<feature type="transmembrane region" description="Helical" evidence="5">
    <location>
        <begin position="232"/>
        <end position="252"/>
    </location>
</feature>
<dbReference type="PANTHER" id="PTHR11785">
    <property type="entry name" value="AMINO ACID TRANSPORTER"/>
    <property type="match status" value="1"/>
</dbReference>
<keyword evidence="7" id="KW-1185">Reference proteome</keyword>
<dbReference type="InterPro" id="IPR002293">
    <property type="entry name" value="AA/rel_permease1"/>
</dbReference>
<dbReference type="InterPro" id="IPR050598">
    <property type="entry name" value="AminoAcid_Transporter"/>
</dbReference>
<comment type="caution">
    <text evidence="6">The sequence shown here is derived from an EMBL/GenBank/DDBJ whole genome shotgun (WGS) entry which is preliminary data.</text>
</comment>
<feature type="transmembrane region" description="Helical" evidence="5">
    <location>
        <begin position="318"/>
        <end position="341"/>
    </location>
</feature>
<organism evidence="6 7">
    <name type="scientific">Sphaerosporella brunnea</name>
    <dbReference type="NCBI Taxonomy" id="1250544"/>
    <lineage>
        <taxon>Eukaryota</taxon>
        <taxon>Fungi</taxon>
        <taxon>Dikarya</taxon>
        <taxon>Ascomycota</taxon>
        <taxon>Pezizomycotina</taxon>
        <taxon>Pezizomycetes</taxon>
        <taxon>Pezizales</taxon>
        <taxon>Pyronemataceae</taxon>
        <taxon>Sphaerosporella</taxon>
    </lineage>
</organism>
<feature type="transmembrane region" description="Helical" evidence="5">
    <location>
        <begin position="202"/>
        <end position="220"/>
    </location>
</feature>
<feature type="transmembrane region" description="Helical" evidence="5">
    <location>
        <begin position="526"/>
        <end position="546"/>
    </location>
</feature>
<dbReference type="PANTHER" id="PTHR11785:SF382">
    <property type="entry name" value="LOW-AFFINITY METHIONINE PERMEASE"/>
    <property type="match status" value="1"/>
</dbReference>